<dbReference type="Gene3D" id="3.40.50.720">
    <property type="entry name" value="NAD(P)-binding Rossmann-like Domain"/>
    <property type="match status" value="1"/>
</dbReference>
<keyword evidence="3" id="KW-1185">Reference proteome</keyword>
<comment type="caution">
    <text evidence="2">The sequence shown here is derived from an EMBL/GenBank/DDBJ whole genome shotgun (WGS) entry which is preliminary data.</text>
</comment>
<dbReference type="AlphaFoldDB" id="A0A1E5XP98"/>
<dbReference type="Pfam" id="PF13602">
    <property type="entry name" value="ADH_zinc_N_2"/>
    <property type="match status" value="1"/>
</dbReference>
<dbReference type="SMART" id="SM00829">
    <property type="entry name" value="PKS_ER"/>
    <property type="match status" value="1"/>
</dbReference>
<name>A0A1E5XP98_9HYPH</name>
<feature type="domain" description="Enoyl reductase (ER)" evidence="1">
    <location>
        <begin position="10"/>
        <end position="320"/>
    </location>
</feature>
<reference evidence="2 3" key="1">
    <citation type="journal article" date="2015" name="Genome Announc.">
        <title>Genome Assemblies of Three Soil-Associated Devosia species: D. insulae, D. limi, and D. soli.</title>
        <authorList>
            <person name="Hassan Y.I."/>
            <person name="Lepp D."/>
            <person name="Zhou T."/>
        </authorList>
    </citation>
    <scope>NUCLEOTIDE SEQUENCE [LARGE SCALE GENOMIC DNA]</scope>
    <source>
        <strain evidence="2 3">DS-56</strain>
    </source>
</reference>
<evidence type="ECO:0000259" key="1">
    <source>
        <dbReference type="SMART" id="SM00829"/>
    </source>
</evidence>
<sequence>MRAAVYRAFGGPDVVRVEDLPKPVPQAGEVLVRVHASTVSVGDYRMRTRDLPKGLEFFGPLTIGIFAPRKKILGMDFAGVIEAVGDGVTRFKPGDAVVGLTGMKFGGHAEYVTLKESEAMVKKPEGWSFTDAVALVFGGHTVAECIRQCPIKPGDEVLVNGASGAVGTSAVQVARHFGAVVTAVTSAGNAELVRSLGATHVIDYKVEDFTRNGKQYDVIFECVGNAPFERVEKSLKPGGALLLVIIDLKGMLGAGGNSRRSGKRVIPINFKPKPEDVAFEIELAKAGALRPVIDQIHQLDQVVEAHRHVDTGRKRGSVVLQLAD</sequence>
<dbReference type="CDD" id="cd08267">
    <property type="entry name" value="MDR1"/>
    <property type="match status" value="1"/>
</dbReference>
<dbReference type="Gene3D" id="3.90.180.10">
    <property type="entry name" value="Medium-chain alcohol dehydrogenases, catalytic domain"/>
    <property type="match status" value="1"/>
</dbReference>
<gene>
    <name evidence="2" type="ORF">VW23_021800</name>
</gene>
<protein>
    <recommendedName>
        <fullName evidence="1">Enoyl reductase (ER) domain-containing protein</fullName>
    </recommendedName>
</protein>
<dbReference type="Pfam" id="PF08240">
    <property type="entry name" value="ADH_N"/>
    <property type="match status" value="1"/>
</dbReference>
<dbReference type="Proteomes" id="UP000095463">
    <property type="component" value="Unassembled WGS sequence"/>
</dbReference>
<proteinExistence type="predicted"/>
<dbReference type="InterPro" id="IPR036291">
    <property type="entry name" value="NAD(P)-bd_dom_sf"/>
</dbReference>
<dbReference type="InterPro" id="IPR052733">
    <property type="entry name" value="Chloroplast_QOR"/>
</dbReference>
<dbReference type="GO" id="GO:0016491">
    <property type="term" value="F:oxidoreductase activity"/>
    <property type="evidence" value="ECO:0007669"/>
    <property type="project" value="InterPro"/>
</dbReference>
<dbReference type="RefSeq" id="WP_069910439.1">
    <property type="nucleotide sequence ID" value="NZ_LAJE02000216.1"/>
</dbReference>
<dbReference type="SUPFAM" id="SSF51735">
    <property type="entry name" value="NAD(P)-binding Rossmann-fold domains"/>
    <property type="match status" value="1"/>
</dbReference>
<dbReference type="PANTHER" id="PTHR44013:SF1">
    <property type="entry name" value="ZINC-TYPE ALCOHOL DEHYDROGENASE-LIKE PROTEIN C16A3.02C"/>
    <property type="match status" value="1"/>
</dbReference>
<organism evidence="2 3">
    <name type="scientific">Devosia insulae DS-56</name>
    <dbReference type="NCBI Taxonomy" id="1116389"/>
    <lineage>
        <taxon>Bacteria</taxon>
        <taxon>Pseudomonadati</taxon>
        <taxon>Pseudomonadota</taxon>
        <taxon>Alphaproteobacteria</taxon>
        <taxon>Hyphomicrobiales</taxon>
        <taxon>Devosiaceae</taxon>
        <taxon>Devosia</taxon>
    </lineage>
</organism>
<dbReference type="PANTHER" id="PTHR44013">
    <property type="entry name" value="ZINC-TYPE ALCOHOL DEHYDROGENASE-LIKE PROTEIN C16A3.02C"/>
    <property type="match status" value="1"/>
</dbReference>
<dbReference type="InterPro" id="IPR011032">
    <property type="entry name" value="GroES-like_sf"/>
</dbReference>
<dbReference type="InterPro" id="IPR020843">
    <property type="entry name" value="ER"/>
</dbReference>
<dbReference type="InterPro" id="IPR013154">
    <property type="entry name" value="ADH-like_N"/>
</dbReference>
<accession>A0A1E5XP98</accession>
<evidence type="ECO:0000313" key="3">
    <source>
        <dbReference type="Proteomes" id="UP000095463"/>
    </source>
</evidence>
<dbReference type="SUPFAM" id="SSF50129">
    <property type="entry name" value="GroES-like"/>
    <property type="match status" value="1"/>
</dbReference>
<dbReference type="EMBL" id="LAJE02000216">
    <property type="protein sequence ID" value="OEO30334.1"/>
    <property type="molecule type" value="Genomic_DNA"/>
</dbReference>
<evidence type="ECO:0000313" key="2">
    <source>
        <dbReference type="EMBL" id="OEO30334.1"/>
    </source>
</evidence>